<dbReference type="OrthoDB" id="677054at2"/>
<dbReference type="RefSeq" id="WP_091391969.1">
    <property type="nucleotide sequence ID" value="NZ_FNQY01000001.1"/>
</dbReference>
<protein>
    <recommendedName>
        <fullName evidence="3">Lipoprotein</fullName>
    </recommendedName>
</protein>
<dbReference type="EMBL" id="FNQY01000001">
    <property type="protein sequence ID" value="SDZ73506.1"/>
    <property type="molecule type" value="Genomic_DNA"/>
</dbReference>
<proteinExistence type="predicted"/>
<dbReference type="PROSITE" id="PS51257">
    <property type="entry name" value="PROKAR_LIPOPROTEIN"/>
    <property type="match status" value="1"/>
</dbReference>
<sequence>MSKSLWVIVLFFLFACTTSRTTVRIKCNLNASSVKITIPKYHNHQILKADAESGVEYIYWYRDSAAFYISTFKGGSSLNYNNIRNLEGAYSERFLRDSINLNGIDSKGKYWKEYKYNNIYIGYCNVKAKDHLLFDNSLESLVFKK</sequence>
<dbReference type="Proteomes" id="UP000199041">
    <property type="component" value="Unassembled WGS sequence"/>
</dbReference>
<name>A0A1H3VFH4_9BACT</name>
<keyword evidence="2" id="KW-1185">Reference proteome</keyword>
<evidence type="ECO:0008006" key="3">
    <source>
        <dbReference type="Google" id="ProtNLM"/>
    </source>
</evidence>
<evidence type="ECO:0000313" key="1">
    <source>
        <dbReference type="EMBL" id="SDZ73506.1"/>
    </source>
</evidence>
<gene>
    <name evidence="1" type="ORF">SAMN05192529_10153</name>
</gene>
<evidence type="ECO:0000313" key="2">
    <source>
        <dbReference type="Proteomes" id="UP000199041"/>
    </source>
</evidence>
<dbReference type="STRING" id="551991.SAMN05192529_10153"/>
<dbReference type="AlphaFoldDB" id="A0A1H3VFH4"/>
<accession>A0A1H3VFH4</accession>
<reference evidence="1 2" key="1">
    <citation type="submission" date="2016-10" db="EMBL/GenBank/DDBJ databases">
        <authorList>
            <person name="de Groot N.N."/>
        </authorList>
    </citation>
    <scope>NUCLEOTIDE SEQUENCE [LARGE SCALE GENOMIC DNA]</scope>
    <source>
        <strain evidence="1 2">Vu-144</strain>
    </source>
</reference>
<organism evidence="1 2">
    <name type="scientific">Arachidicoccus rhizosphaerae</name>
    <dbReference type="NCBI Taxonomy" id="551991"/>
    <lineage>
        <taxon>Bacteria</taxon>
        <taxon>Pseudomonadati</taxon>
        <taxon>Bacteroidota</taxon>
        <taxon>Chitinophagia</taxon>
        <taxon>Chitinophagales</taxon>
        <taxon>Chitinophagaceae</taxon>
        <taxon>Arachidicoccus</taxon>
    </lineage>
</organism>